<name>A0A3B0SXI2_9ZZZZ</name>
<protein>
    <recommendedName>
        <fullName evidence="2">DUF1036 domain-containing protein</fullName>
    </recommendedName>
</protein>
<dbReference type="EMBL" id="UOEM01000029">
    <property type="protein sequence ID" value="VAW11151.1"/>
    <property type="molecule type" value="Genomic_DNA"/>
</dbReference>
<organism evidence="1">
    <name type="scientific">hydrothermal vent metagenome</name>
    <dbReference type="NCBI Taxonomy" id="652676"/>
    <lineage>
        <taxon>unclassified sequences</taxon>
        <taxon>metagenomes</taxon>
        <taxon>ecological metagenomes</taxon>
    </lineage>
</organism>
<gene>
    <name evidence="1" type="ORF">MNBD_ALPHA09-910</name>
</gene>
<evidence type="ECO:0008006" key="2">
    <source>
        <dbReference type="Google" id="ProtNLM"/>
    </source>
</evidence>
<proteinExistence type="predicted"/>
<evidence type="ECO:0000313" key="1">
    <source>
        <dbReference type="EMBL" id="VAW11151.1"/>
    </source>
</evidence>
<dbReference type="AlphaFoldDB" id="A0A3B0SXI2"/>
<dbReference type="Pfam" id="PF06282">
    <property type="entry name" value="DUF1036"/>
    <property type="match status" value="1"/>
</dbReference>
<sequence>MAVSTAVAMNITVSGARAELSVCNDSKSRIAVAVGYKEGEVWVTEGWWNLQPDTCEPILQPPLDERFYYLFARDWDTGGDWGGATPMCTQTKVFTIRGVKDCVSRGFIRSGYSEIDTGDAKSWTVRLSPKSGPDG</sequence>
<accession>A0A3B0SXI2</accession>
<reference evidence="1" key="1">
    <citation type="submission" date="2018-06" db="EMBL/GenBank/DDBJ databases">
        <authorList>
            <person name="Zhirakovskaya E."/>
        </authorList>
    </citation>
    <scope>NUCLEOTIDE SEQUENCE</scope>
</reference>
<dbReference type="InterPro" id="IPR009380">
    <property type="entry name" value="DUF1036"/>
</dbReference>